<evidence type="ECO:0000259" key="4">
    <source>
        <dbReference type="PROSITE" id="PS50987"/>
    </source>
</evidence>
<dbReference type="EMBL" id="CP046640">
    <property type="protein sequence ID" value="QTL97583.1"/>
    <property type="molecule type" value="Genomic_DNA"/>
</dbReference>
<dbReference type="InterPro" id="IPR036390">
    <property type="entry name" value="WH_DNA-bd_sf"/>
</dbReference>
<evidence type="ECO:0000256" key="1">
    <source>
        <dbReference type="ARBA" id="ARBA00023015"/>
    </source>
</evidence>
<dbReference type="GO" id="GO:0003700">
    <property type="term" value="F:DNA-binding transcription factor activity"/>
    <property type="evidence" value="ECO:0007669"/>
    <property type="project" value="InterPro"/>
</dbReference>
<dbReference type="GO" id="GO:0003677">
    <property type="term" value="F:DNA binding"/>
    <property type="evidence" value="ECO:0007669"/>
    <property type="project" value="UniProtKB-KW"/>
</dbReference>
<evidence type="ECO:0000256" key="2">
    <source>
        <dbReference type="ARBA" id="ARBA00023125"/>
    </source>
</evidence>
<dbReference type="PRINTS" id="PR00778">
    <property type="entry name" value="HTHARSR"/>
</dbReference>
<dbReference type="KEGG" id="ifn:GM661_06095"/>
<dbReference type="Proteomes" id="UP000665020">
    <property type="component" value="Chromosome"/>
</dbReference>
<proteinExistence type="predicted"/>
<dbReference type="InterPro" id="IPR051081">
    <property type="entry name" value="HTH_MetalResp_TranReg"/>
</dbReference>
<sequence length="120" mass="14033">MDLVEIVKALSHENRIRILNLLKQQELCVCELESILDVNQSNASRHLSKLKHERLINSKQRAQWVYYSINEDLFSEHIFLKNILDELDSLDICQGDNQRLKKYQASGLSCEELSENTLFN</sequence>
<keyword evidence="6" id="KW-1185">Reference proteome</keyword>
<dbReference type="PANTHER" id="PTHR33154">
    <property type="entry name" value="TRANSCRIPTIONAL REGULATOR, ARSR FAMILY"/>
    <property type="match status" value="1"/>
</dbReference>
<dbReference type="NCBIfam" id="NF033788">
    <property type="entry name" value="HTH_metalloreg"/>
    <property type="match status" value="1"/>
</dbReference>
<dbReference type="InterPro" id="IPR011991">
    <property type="entry name" value="ArsR-like_HTH"/>
</dbReference>
<dbReference type="PANTHER" id="PTHR33154:SF18">
    <property type="entry name" value="ARSENICAL RESISTANCE OPERON REPRESSOR"/>
    <property type="match status" value="1"/>
</dbReference>
<gene>
    <name evidence="5" type="ORF">GM661_06095</name>
</gene>
<keyword evidence="2" id="KW-0238">DNA-binding</keyword>
<dbReference type="RefSeq" id="WP_230869207.1">
    <property type="nucleotide sequence ID" value="NZ_CP046640.1"/>
</dbReference>
<name>A0A8A7K725_9FIRM</name>
<dbReference type="Pfam" id="PF01022">
    <property type="entry name" value="HTH_5"/>
    <property type="match status" value="1"/>
</dbReference>
<dbReference type="PROSITE" id="PS50987">
    <property type="entry name" value="HTH_ARSR_2"/>
    <property type="match status" value="1"/>
</dbReference>
<dbReference type="InterPro" id="IPR001845">
    <property type="entry name" value="HTH_ArsR_DNA-bd_dom"/>
</dbReference>
<evidence type="ECO:0000313" key="6">
    <source>
        <dbReference type="Proteomes" id="UP000665020"/>
    </source>
</evidence>
<accession>A0A8A7K725</accession>
<dbReference type="AlphaFoldDB" id="A0A8A7K725"/>
<organism evidence="5 6">
    <name type="scientific">Iocasia fonsfrigidae</name>
    <dbReference type="NCBI Taxonomy" id="2682810"/>
    <lineage>
        <taxon>Bacteria</taxon>
        <taxon>Bacillati</taxon>
        <taxon>Bacillota</taxon>
        <taxon>Clostridia</taxon>
        <taxon>Halanaerobiales</taxon>
        <taxon>Halanaerobiaceae</taxon>
        <taxon>Iocasia</taxon>
    </lineage>
</organism>
<feature type="domain" description="HTH arsR-type" evidence="4">
    <location>
        <begin position="1"/>
        <end position="91"/>
    </location>
</feature>
<protein>
    <submittedName>
        <fullName evidence="5">Metalloregulator ArsR/SmtB family transcription factor</fullName>
    </submittedName>
</protein>
<evidence type="ECO:0000313" key="5">
    <source>
        <dbReference type="EMBL" id="QTL97583.1"/>
    </source>
</evidence>
<keyword evidence="1" id="KW-0805">Transcription regulation</keyword>
<dbReference type="CDD" id="cd00090">
    <property type="entry name" value="HTH_ARSR"/>
    <property type="match status" value="1"/>
</dbReference>
<dbReference type="Gene3D" id="1.10.10.10">
    <property type="entry name" value="Winged helix-like DNA-binding domain superfamily/Winged helix DNA-binding domain"/>
    <property type="match status" value="1"/>
</dbReference>
<dbReference type="SUPFAM" id="SSF46785">
    <property type="entry name" value="Winged helix' DNA-binding domain"/>
    <property type="match status" value="1"/>
</dbReference>
<dbReference type="InterPro" id="IPR036388">
    <property type="entry name" value="WH-like_DNA-bd_sf"/>
</dbReference>
<keyword evidence="3" id="KW-0804">Transcription</keyword>
<dbReference type="SMART" id="SM00418">
    <property type="entry name" value="HTH_ARSR"/>
    <property type="match status" value="1"/>
</dbReference>
<reference evidence="5" key="1">
    <citation type="submission" date="2019-12" db="EMBL/GenBank/DDBJ databases">
        <authorList>
            <person name="zhang j."/>
            <person name="sun C.M."/>
        </authorList>
    </citation>
    <scope>NUCLEOTIDE SEQUENCE</scope>
    <source>
        <strain evidence="5">NS-1</strain>
    </source>
</reference>
<evidence type="ECO:0000256" key="3">
    <source>
        <dbReference type="ARBA" id="ARBA00023163"/>
    </source>
</evidence>